<protein>
    <submittedName>
        <fullName evidence="2">Prolyl oligopeptidase family protein</fullName>
    </submittedName>
</protein>
<dbReference type="RefSeq" id="WP_093214752.1">
    <property type="nucleotide sequence ID" value="NZ_FNFL01000004.1"/>
</dbReference>
<name>A0A1G9AHR1_9BACI</name>
<dbReference type="Gene3D" id="3.40.50.1820">
    <property type="entry name" value="alpha/beta hydrolase"/>
    <property type="match status" value="1"/>
</dbReference>
<dbReference type="InterPro" id="IPR029058">
    <property type="entry name" value="AB_hydrolase_fold"/>
</dbReference>
<evidence type="ECO:0000259" key="1">
    <source>
        <dbReference type="Pfam" id="PF00326"/>
    </source>
</evidence>
<reference evidence="2 3" key="1">
    <citation type="submission" date="2016-10" db="EMBL/GenBank/DDBJ databases">
        <authorList>
            <person name="de Groot N.N."/>
        </authorList>
    </citation>
    <scope>NUCLEOTIDE SEQUENCE [LARGE SCALE GENOMIC DNA]</scope>
    <source>
        <strain evidence="2 3">CGMCC 1.6502</strain>
    </source>
</reference>
<gene>
    <name evidence="2" type="ORF">SAMN05216243_2523</name>
</gene>
<dbReference type="STRING" id="407036.SAMN05216243_2523"/>
<proteinExistence type="predicted"/>
<organism evidence="2 3">
    <name type="scientific">Sediminibacillus albus</name>
    <dbReference type="NCBI Taxonomy" id="407036"/>
    <lineage>
        <taxon>Bacteria</taxon>
        <taxon>Bacillati</taxon>
        <taxon>Bacillota</taxon>
        <taxon>Bacilli</taxon>
        <taxon>Bacillales</taxon>
        <taxon>Bacillaceae</taxon>
        <taxon>Sediminibacillus</taxon>
    </lineage>
</organism>
<keyword evidence="3" id="KW-1185">Reference proteome</keyword>
<feature type="domain" description="Peptidase S9 prolyl oligopeptidase catalytic" evidence="1">
    <location>
        <begin position="101"/>
        <end position="244"/>
    </location>
</feature>
<dbReference type="SUPFAM" id="SSF53474">
    <property type="entry name" value="alpha/beta-Hydrolases"/>
    <property type="match status" value="1"/>
</dbReference>
<dbReference type="Pfam" id="PF00326">
    <property type="entry name" value="Peptidase_S9"/>
    <property type="match status" value="1"/>
</dbReference>
<dbReference type="InterPro" id="IPR001375">
    <property type="entry name" value="Peptidase_S9_cat"/>
</dbReference>
<dbReference type="GO" id="GO:0008236">
    <property type="term" value="F:serine-type peptidase activity"/>
    <property type="evidence" value="ECO:0007669"/>
    <property type="project" value="InterPro"/>
</dbReference>
<dbReference type="Proteomes" id="UP000198694">
    <property type="component" value="Unassembled WGS sequence"/>
</dbReference>
<dbReference type="AlphaFoldDB" id="A0A1G9AHR1"/>
<dbReference type="OrthoDB" id="31158at2"/>
<sequence>MIAFVKNKEILGELYLPNVESSNKIGIVWLPGLPNNPMAPEMGKPLSDLGFTVLQARYPGNWQSYGNFGPSSSVDGALMGVELLANGSTINLNTEKIVTWDVKHIVLIGNSYGGGIAVSALGSSNLASAAIAFCPLLEPSLQNADNSQKEDDLSTLYPYLRRCHENVYRNLDDNEWNEYIEGRHPVDPSRFITKIKDRPLLLFHGSEDKGIRPHHTEDFYSKLKRSGAEKAEFIIKEGVGHGKRLRTSTWDVWTKWLVNLFN</sequence>
<accession>A0A1G9AHR1</accession>
<evidence type="ECO:0000313" key="2">
    <source>
        <dbReference type="EMBL" id="SDK26798.1"/>
    </source>
</evidence>
<dbReference type="EMBL" id="FNFL01000004">
    <property type="protein sequence ID" value="SDK26798.1"/>
    <property type="molecule type" value="Genomic_DNA"/>
</dbReference>
<dbReference type="PANTHER" id="PTHR22946">
    <property type="entry name" value="DIENELACTONE HYDROLASE DOMAIN-CONTAINING PROTEIN-RELATED"/>
    <property type="match status" value="1"/>
</dbReference>
<dbReference type="GO" id="GO:0006508">
    <property type="term" value="P:proteolysis"/>
    <property type="evidence" value="ECO:0007669"/>
    <property type="project" value="InterPro"/>
</dbReference>
<dbReference type="InterPro" id="IPR050261">
    <property type="entry name" value="FrsA_esterase"/>
</dbReference>
<evidence type="ECO:0000313" key="3">
    <source>
        <dbReference type="Proteomes" id="UP000198694"/>
    </source>
</evidence>